<evidence type="ECO:0000256" key="1">
    <source>
        <dbReference type="SAM" id="Phobius"/>
    </source>
</evidence>
<gene>
    <name evidence="2" type="ORF">GA0074692_3640</name>
</gene>
<name>A0A1C6SWL3_9ACTN</name>
<feature type="transmembrane region" description="Helical" evidence="1">
    <location>
        <begin position="50"/>
        <end position="69"/>
    </location>
</feature>
<accession>A0A1C6SWL3</accession>
<protein>
    <recommendedName>
        <fullName evidence="4">YcxB-like protein</fullName>
    </recommendedName>
</protein>
<keyword evidence="1" id="KW-0812">Transmembrane</keyword>
<dbReference type="EMBL" id="FMHW01000002">
    <property type="protein sequence ID" value="SCL33712.1"/>
    <property type="molecule type" value="Genomic_DNA"/>
</dbReference>
<proteinExistence type="predicted"/>
<evidence type="ECO:0000313" key="2">
    <source>
        <dbReference type="EMBL" id="SCL33712.1"/>
    </source>
</evidence>
<dbReference type="RefSeq" id="WP_091646101.1">
    <property type="nucleotide sequence ID" value="NZ_FMHW01000002.1"/>
</dbReference>
<feature type="transmembrane region" description="Helical" evidence="1">
    <location>
        <begin position="21"/>
        <end position="44"/>
    </location>
</feature>
<dbReference type="OrthoDB" id="3405858at2"/>
<reference evidence="3" key="1">
    <citation type="submission" date="2016-06" db="EMBL/GenBank/DDBJ databases">
        <authorList>
            <person name="Varghese N."/>
            <person name="Submissions Spin"/>
        </authorList>
    </citation>
    <scope>NUCLEOTIDE SEQUENCE [LARGE SCALE GENOMIC DNA]</scope>
    <source>
        <strain evidence="3">DSM 43817</strain>
    </source>
</reference>
<dbReference type="Proteomes" id="UP000198959">
    <property type="component" value="Unassembled WGS sequence"/>
</dbReference>
<organism evidence="2 3">
    <name type="scientific">Micromonospora pallida</name>
    <dbReference type="NCBI Taxonomy" id="145854"/>
    <lineage>
        <taxon>Bacteria</taxon>
        <taxon>Bacillati</taxon>
        <taxon>Actinomycetota</taxon>
        <taxon>Actinomycetes</taxon>
        <taxon>Micromonosporales</taxon>
        <taxon>Micromonosporaceae</taxon>
        <taxon>Micromonospora</taxon>
    </lineage>
</organism>
<keyword evidence="1" id="KW-0472">Membrane</keyword>
<evidence type="ECO:0008006" key="4">
    <source>
        <dbReference type="Google" id="ProtNLM"/>
    </source>
</evidence>
<evidence type="ECO:0000313" key="3">
    <source>
        <dbReference type="Proteomes" id="UP000198959"/>
    </source>
</evidence>
<sequence>MIISFETQPDRQRLTAAVRRVYRWALLPYWFCVPVLGLLAGLLLFTGGRWAWACLAGAVVCAVVPWLVVRLGVRASWKLHGIPMTWTFSEDGIHSANALTEGTIRWEALKDVVQIPDQILLRINWQQVIPVSIAGLTATQRDELFDLLRGRGLLSSAD</sequence>
<dbReference type="AlphaFoldDB" id="A0A1C6SWL3"/>
<keyword evidence="3" id="KW-1185">Reference proteome</keyword>
<keyword evidence="1" id="KW-1133">Transmembrane helix</keyword>